<sequence>MLTIVLWTHTWAQVTTEGKDFWFGYMENNDAQAPSSLEIFITSKVVANVEIFLYHTNETRTVVVTPGITHKEIVSFGTNNEFAARASGAIERKAVHVTSNQNVSVYAFNNRQASADATVVLPINSIGKEYYVSAYFENSPNDAIGTSLSPSELLVVATEDNTTIEITPSVLLVSGEPAGNPFTITLSRGEIYQLQAFADLTGTYIRSVSAQADDCKNFAVFGGNKWTRVTGGLDCSASQGTTDYSGGFAADQLFEQMYPVNTWGKNYIAVPYEGRIAYLLRVMASEDDTKFTRNGVEYTLNAGEYETFVEDELISIVADKPVQVAQYSLTMSCDNNQVVGTGDPFMIMLSPNEQQLQEINFNALEATQLDDYYLTIVTRTNNTSNVFLDGAAISSGVFQAVSGTDYSAANLTINRGQDYNLSSSGGFIAYIYAFGQVESFGYVAGASLENLNLRVEGDDEDIGIIVSQACVNSLIDFSVDFETPPGLNPLYTEFEWDFGDGTTATGKEVQHVYTIPGEYTLTMIASDGTGSCGNSETITKTFQVEDIVYGDIIGAASVCPDVTNIAYSIDGVVGNTYQWFVDGGTIAQDNGDNIRVDWGVAKADASVKVLVTNSIGCIGDTVTLNVKIDQRLEPLAPQTDGFSHSEVCYTDRSRVRYFTPRTNGSQYQWFVSGGSFTADSDPTSNEVFVNWGNSASGRIWYREYNPLITDCEGYSDFLEVTIYSPIVPTPTISDVLCNGEANGAITLAISGGKGSDYTVAWSNGATGTSISGLVAGNYTATITDELGCEHTETFTVDEPEPLEVVGTVTTQPVRCFQEANGVAEVNVEGGTTFGNGEYRYTWESNGNATTTTSRVNTSLRAGNYTVTITDANGCQATTSFVITEPPLLEADIESIINDPICPQTSNGSVFINAKGGVPDYQFFWSSNPTTDNANATGLSQGNYTVRIVDANGCETSHTLTVEERFPKVNLPNAFSPNGDGVNDVFRAVTDCELSFSMQVYNKWGTVVFSSENIQEGWDGTYQGQPAPAGKYSYIMFYVVEINNTTYEQTFRGSFELIR</sequence>
<dbReference type="InterPro" id="IPR025667">
    <property type="entry name" value="SprB_repeat"/>
</dbReference>
<dbReference type="PROSITE" id="PS50093">
    <property type="entry name" value="PKD"/>
    <property type="match status" value="1"/>
</dbReference>
<dbReference type="Gene3D" id="2.60.40.740">
    <property type="match status" value="1"/>
</dbReference>
<dbReference type="Pfam" id="PF18911">
    <property type="entry name" value="PKD_4"/>
    <property type="match status" value="1"/>
</dbReference>
<dbReference type="Pfam" id="PF19408">
    <property type="entry name" value="PKD_6"/>
    <property type="match status" value="1"/>
</dbReference>
<dbReference type="InterPro" id="IPR035986">
    <property type="entry name" value="PKD_dom_sf"/>
</dbReference>
<keyword evidence="3" id="KW-1185">Reference proteome</keyword>
<dbReference type="Pfam" id="PF17517">
    <property type="entry name" value="IgGFc_binding"/>
    <property type="match status" value="1"/>
</dbReference>
<gene>
    <name evidence="2" type="ORF">GCM10011340_28770</name>
</gene>
<protein>
    <recommendedName>
        <fullName evidence="1">PKD domain-containing protein</fullName>
    </recommendedName>
</protein>
<dbReference type="Pfam" id="PF13573">
    <property type="entry name" value="SprB"/>
    <property type="match status" value="3"/>
</dbReference>
<reference evidence="3" key="1">
    <citation type="journal article" date="2019" name="Int. J. Syst. Evol. Microbiol.">
        <title>The Global Catalogue of Microorganisms (GCM) 10K type strain sequencing project: providing services to taxonomists for standard genome sequencing and annotation.</title>
        <authorList>
            <consortium name="The Broad Institute Genomics Platform"/>
            <consortium name="The Broad Institute Genome Sequencing Center for Infectious Disease"/>
            <person name="Wu L."/>
            <person name="Ma J."/>
        </authorList>
    </citation>
    <scope>NUCLEOTIDE SEQUENCE [LARGE SCALE GENOMIC DNA]</scope>
    <source>
        <strain evidence="3">CGMCC 1.15111</strain>
    </source>
</reference>
<dbReference type="Pfam" id="PF13585">
    <property type="entry name" value="CHU_C"/>
    <property type="match status" value="1"/>
</dbReference>
<dbReference type="EMBL" id="BNAG01000004">
    <property type="protein sequence ID" value="GHE71119.1"/>
    <property type="molecule type" value="Genomic_DNA"/>
</dbReference>
<evidence type="ECO:0000313" key="3">
    <source>
        <dbReference type="Proteomes" id="UP000658258"/>
    </source>
</evidence>
<name>A0ABQ3IAG6_9BACT</name>
<organism evidence="2 3">
    <name type="scientific">Roseivirga thermotolerans</name>
    <dbReference type="NCBI Taxonomy" id="1758176"/>
    <lineage>
        <taxon>Bacteria</taxon>
        <taxon>Pseudomonadati</taxon>
        <taxon>Bacteroidota</taxon>
        <taxon>Cytophagia</taxon>
        <taxon>Cytophagales</taxon>
        <taxon>Roseivirgaceae</taxon>
        <taxon>Roseivirga</taxon>
    </lineage>
</organism>
<dbReference type="InterPro" id="IPR013783">
    <property type="entry name" value="Ig-like_fold"/>
</dbReference>
<dbReference type="Proteomes" id="UP000658258">
    <property type="component" value="Unassembled WGS sequence"/>
</dbReference>
<dbReference type="InterPro" id="IPR026341">
    <property type="entry name" value="T9SS_type_B"/>
</dbReference>
<dbReference type="Gene3D" id="2.60.40.10">
    <property type="entry name" value="Immunoglobulins"/>
    <property type="match status" value="2"/>
</dbReference>
<comment type="caution">
    <text evidence="2">The sequence shown here is derived from an EMBL/GenBank/DDBJ whole genome shotgun (WGS) entry which is preliminary data.</text>
</comment>
<dbReference type="InterPro" id="IPR035234">
    <property type="entry name" value="IgGFc-bd_N"/>
</dbReference>
<feature type="domain" description="PKD" evidence="1">
    <location>
        <begin position="478"/>
        <end position="531"/>
    </location>
</feature>
<accession>A0ABQ3IAG6</accession>
<dbReference type="PANTHER" id="PTHR46534:SF1">
    <property type="entry name" value="IGGFC-BINDING PROTEIN N-TERMINAL DOMAIN-CONTAINING PROTEIN"/>
    <property type="match status" value="1"/>
</dbReference>
<proteinExistence type="predicted"/>
<dbReference type="NCBIfam" id="TIGR04131">
    <property type="entry name" value="Bac_Flav_CTERM"/>
    <property type="match status" value="1"/>
</dbReference>
<dbReference type="InterPro" id="IPR000601">
    <property type="entry name" value="PKD_dom"/>
</dbReference>
<dbReference type="InterPro" id="IPR045829">
    <property type="entry name" value="PKD_6"/>
</dbReference>
<dbReference type="SMART" id="SM00089">
    <property type="entry name" value="PKD"/>
    <property type="match status" value="2"/>
</dbReference>
<evidence type="ECO:0000259" key="1">
    <source>
        <dbReference type="PROSITE" id="PS50093"/>
    </source>
</evidence>
<dbReference type="CDD" id="cd00146">
    <property type="entry name" value="PKD"/>
    <property type="match status" value="1"/>
</dbReference>
<evidence type="ECO:0000313" key="2">
    <source>
        <dbReference type="EMBL" id="GHE71119.1"/>
    </source>
</evidence>
<dbReference type="SUPFAM" id="SSF49299">
    <property type="entry name" value="PKD domain"/>
    <property type="match status" value="1"/>
</dbReference>
<dbReference type="InterPro" id="IPR022409">
    <property type="entry name" value="PKD/Chitinase_dom"/>
</dbReference>
<dbReference type="PANTHER" id="PTHR46534">
    <property type="entry name" value="IGGFC_BINDING DOMAIN-CONTAINING PROTEIN"/>
    <property type="match status" value="1"/>
</dbReference>